<protein>
    <submittedName>
        <fullName evidence="1">Uncharacterized protein</fullName>
    </submittedName>
</protein>
<reference evidence="1 2" key="1">
    <citation type="submission" date="2019-06" db="EMBL/GenBank/DDBJ databases">
        <title>Whole genome shotgun sequence of Streptomyces gardneri NBRC 12865.</title>
        <authorList>
            <person name="Hosoyama A."/>
            <person name="Uohara A."/>
            <person name="Ohji S."/>
            <person name="Ichikawa N."/>
        </authorList>
    </citation>
    <scope>NUCLEOTIDE SEQUENCE [LARGE SCALE GENOMIC DNA]</scope>
    <source>
        <strain evidence="1 2">NBRC 12865</strain>
    </source>
</reference>
<name>A0A4Y3RHQ6_9ACTN</name>
<sequence length="130" mass="14240">MTAQTLWPCHLPGAPLHGSRRPSCRCLAERTIDDWLSLHCVEHQIEPVCPAHPELNAHGRLRADWQLADGTYVEYAGRTNDDYVAKIRTKQQLALRTGIKLVVITPPDLADLSELLGSAHVPSAGGTTSL</sequence>
<gene>
    <name evidence="1" type="ORF">SGA01_27900</name>
</gene>
<dbReference type="EMBL" id="BJMN01000015">
    <property type="protein sequence ID" value="GEB57185.1"/>
    <property type="molecule type" value="Genomic_DNA"/>
</dbReference>
<dbReference type="RefSeq" id="WP_141296793.1">
    <property type="nucleotide sequence ID" value="NZ_BJMN01000015.1"/>
</dbReference>
<accession>A0A4Y3RHQ6</accession>
<keyword evidence="2" id="KW-1185">Reference proteome</keyword>
<organism evidence="1 2">
    <name type="scientific">Streptomyces gardneri</name>
    <dbReference type="NCBI Taxonomy" id="66892"/>
    <lineage>
        <taxon>Bacteria</taxon>
        <taxon>Bacillati</taxon>
        <taxon>Actinomycetota</taxon>
        <taxon>Actinomycetes</taxon>
        <taxon>Kitasatosporales</taxon>
        <taxon>Streptomycetaceae</taxon>
        <taxon>Streptomyces</taxon>
    </lineage>
</organism>
<proteinExistence type="predicted"/>
<dbReference type="OrthoDB" id="3893982at2"/>
<evidence type="ECO:0000313" key="2">
    <source>
        <dbReference type="Proteomes" id="UP000315226"/>
    </source>
</evidence>
<evidence type="ECO:0000313" key="1">
    <source>
        <dbReference type="EMBL" id="GEB57185.1"/>
    </source>
</evidence>
<dbReference type="Proteomes" id="UP000315226">
    <property type="component" value="Unassembled WGS sequence"/>
</dbReference>
<dbReference type="AlphaFoldDB" id="A0A4Y3RHQ6"/>
<comment type="caution">
    <text evidence="1">The sequence shown here is derived from an EMBL/GenBank/DDBJ whole genome shotgun (WGS) entry which is preliminary data.</text>
</comment>